<dbReference type="EMBL" id="NNRK01000033">
    <property type="protein sequence ID" value="OYR11194.1"/>
    <property type="molecule type" value="Genomic_DNA"/>
</dbReference>
<name>A0A256F8M5_9HYPH</name>
<comment type="caution">
    <text evidence="1">The sequence shown here is derived from an EMBL/GenBank/DDBJ whole genome shotgun (WGS) entry which is preliminary data.</text>
</comment>
<gene>
    <name evidence="1" type="ORF">CEV32_1492</name>
</gene>
<dbReference type="Proteomes" id="UP000216345">
    <property type="component" value="Unassembled WGS sequence"/>
</dbReference>
<evidence type="ECO:0000313" key="1">
    <source>
        <dbReference type="EMBL" id="OYR11194.1"/>
    </source>
</evidence>
<evidence type="ECO:0000313" key="2">
    <source>
        <dbReference type="Proteomes" id="UP000216345"/>
    </source>
</evidence>
<reference evidence="1 2" key="1">
    <citation type="submission" date="2017-07" db="EMBL/GenBank/DDBJ databases">
        <title>Phylogenetic study on the rhizospheric bacterium Ochrobactrum sp. A44.</title>
        <authorList>
            <person name="Krzyzanowska D.M."/>
            <person name="Ossowicki A."/>
            <person name="Rajewska M."/>
            <person name="Maciag T."/>
            <person name="Kaczynski Z."/>
            <person name="Czerwicka M."/>
            <person name="Jafra S."/>
        </authorList>
    </citation>
    <scope>NUCLEOTIDE SEQUENCE [LARGE SCALE GENOMIC DNA]</scope>
    <source>
        <strain evidence="1 2">PR17</strain>
    </source>
</reference>
<organism evidence="1 2">
    <name type="scientific">Brucella rhizosphaerae</name>
    <dbReference type="NCBI Taxonomy" id="571254"/>
    <lineage>
        <taxon>Bacteria</taxon>
        <taxon>Pseudomonadati</taxon>
        <taxon>Pseudomonadota</taxon>
        <taxon>Alphaproteobacteria</taxon>
        <taxon>Hyphomicrobiales</taxon>
        <taxon>Brucellaceae</taxon>
        <taxon>Brucella/Ochrobactrum group</taxon>
        <taxon>Brucella</taxon>
    </lineage>
</organism>
<accession>A0A256F8M5</accession>
<dbReference type="AlphaFoldDB" id="A0A256F8M5"/>
<keyword evidence="2" id="KW-1185">Reference proteome</keyword>
<protein>
    <submittedName>
        <fullName evidence="1">Uncharacterized protein</fullName>
    </submittedName>
</protein>
<proteinExistence type="predicted"/>
<sequence>MIEIAGYNGIPETEYVFNLPTISTSTLEKLVFDVGAIDPRFSESISGVLEVALGMTDSLDFIIDNSVLLNNEENNLKIKTMWTLISHRANGWKDKVESMAKKCRSQ</sequence>